<keyword evidence="1" id="KW-0812">Transmembrane</keyword>
<keyword evidence="1" id="KW-1133">Transmembrane helix</keyword>
<keyword evidence="1" id="KW-0472">Membrane</keyword>
<dbReference type="Proteomes" id="UP000037751">
    <property type="component" value="Unassembled WGS sequence"/>
</dbReference>
<evidence type="ECO:0000256" key="1">
    <source>
        <dbReference type="SAM" id="Phobius"/>
    </source>
</evidence>
<gene>
    <name evidence="2" type="ORF">Malapachy_3054</name>
</gene>
<evidence type="ECO:0000313" key="2">
    <source>
        <dbReference type="EMBL" id="KOS16043.1"/>
    </source>
</evidence>
<dbReference type="RefSeq" id="XP_017993675.1">
    <property type="nucleotide sequence ID" value="XM_018137533.1"/>
</dbReference>
<feature type="transmembrane region" description="Helical" evidence="1">
    <location>
        <begin position="17"/>
        <end position="34"/>
    </location>
</feature>
<dbReference type="EMBL" id="LGAV01000001">
    <property type="protein sequence ID" value="KOS16043.1"/>
    <property type="molecule type" value="Genomic_DNA"/>
</dbReference>
<organism evidence="2 3">
    <name type="scientific">Malassezia pachydermatis</name>
    <dbReference type="NCBI Taxonomy" id="77020"/>
    <lineage>
        <taxon>Eukaryota</taxon>
        <taxon>Fungi</taxon>
        <taxon>Dikarya</taxon>
        <taxon>Basidiomycota</taxon>
        <taxon>Ustilaginomycotina</taxon>
        <taxon>Malasseziomycetes</taxon>
        <taxon>Malasseziales</taxon>
        <taxon>Malasseziaceae</taxon>
        <taxon>Malassezia</taxon>
    </lineage>
</organism>
<evidence type="ECO:0000313" key="3">
    <source>
        <dbReference type="Proteomes" id="UP000037751"/>
    </source>
</evidence>
<accession>A0A0M9VQZ3</accession>
<sequence>MVSSQNRIYEGSPKRMAIAWGVMLVSAFSGYFVLKSVLRARKKDYITMQAQLENADAGKIPKQFTHVDNPKQKSPVAQLFASLERQWDKKVAGK</sequence>
<comment type="caution">
    <text evidence="2">The sequence shown here is derived from an EMBL/GenBank/DDBJ whole genome shotgun (WGS) entry which is preliminary data.</text>
</comment>
<dbReference type="VEuPathDB" id="FungiDB:Malapachy_3054"/>
<keyword evidence="3" id="KW-1185">Reference proteome</keyword>
<name>A0A0M9VQZ3_9BASI</name>
<dbReference type="AlphaFoldDB" id="A0A0M9VQZ3"/>
<reference evidence="2 3" key="1">
    <citation type="submission" date="2015-07" db="EMBL/GenBank/DDBJ databases">
        <title>Draft Genome Sequence of Malassezia furfur CBS1878 and Malassezia pachydermatis CBS1879.</title>
        <authorList>
            <person name="Triana S."/>
            <person name="Ohm R."/>
            <person name="Gonzalez A."/>
            <person name="DeCock H."/>
            <person name="Restrepo S."/>
            <person name="Celis A."/>
        </authorList>
    </citation>
    <scope>NUCLEOTIDE SEQUENCE [LARGE SCALE GENOMIC DNA]</scope>
    <source>
        <strain evidence="2 3">CBS 1879</strain>
    </source>
</reference>
<dbReference type="OrthoDB" id="3362786at2759"/>
<protein>
    <submittedName>
        <fullName evidence="2">Uncharacterized protein</fullName>
    </submittedName>
</protein>
<dbReference type="GeneID" id="28729409"/>
<proteinExistence type="predicted"/>